<protein>
    <submittedName>
        <fullName evidence="7">Type III restriction-modification system methylation subunit</fullName>
    </submittedName>
</protein>
<dbReference type="PROSITE" id="PS00092">
    <property type="entry name" value="N6_MTASE"/>
    <property type="match status" value="1"/>
</dbReference>
<evidence type="ECO:0000313" key="7">
    <source>
        <dbReference type="EMBL" id="EYF05075.1"/>
    </source>
</evidence>
<dbReference type="InterPro" id="IPR002052">
    <property type="entry name" value="DNA_methylase_N6_adenine_CS"/>
</dbReference>
<name>A0A017T8G1_9BACT</name>
<evidence type="ECO:0000256" key="3">
    <source>
        <dbReference type="ARBA" id="ARBA00022679"/>
    </source>
</evidence>
<comment type="caution">
    <text evidence="7">The sequence shown here is derived from an EMBL/GenBank/DDBJ whole genome shotgun (WGS) entry which is preliminary data.</text>
</comment>
<dbReference type="InterPro" id="IPR054557">
    <property type="entry name" value="NA-iREase1_dom"/>
</dbReference>
<feature type="domain" description="NACHT-associated inactive Restriction Endonuclease 1 sensor" evidence="6">
    <location>
        <begin position="353"/>
        <end position="444"/>
    </location>
</feature>
<evidence type="ECO:0000256" key="1">
    <source>
        <dbReference type="ARBA" id="ARBA00006594"/>
    </source>
</evidence>
<dbReference type="GO" id="GO:0008170">
    <property type="term" value="F:N-methyltransferase activity"/>
    <property type="evidence" value="ECO:0007669"/>
    <property type="project" value="InterPro"/>
</dbReference>
<gene>
    <name evidence="7" type="ORF">CAP_3665</name>
</gene>
<dbReference type="InterPro" id="IPR029063">
    <property type="entry name" value="SAM-dependent_MTases_sf"/>
</dbReference>
<keyword evidence="3" id="KW-0808">Transferase</keyword>
<dbReference type="Proteomes" id="UP000019678">
    <property type="component" value="Unassembled WGS sequence"/>
</dbReference>
<evidence type="ECO:0000259" key="5">
    <source>
        <dbReference type="Pfam" id="PF01555"/>
    </source>
</evidence>
<dbReference type="Gene3D" id="3.40.50.150">
    <property type="entry name" value="Vaccinia Virus protein VP39"/>
    <property type="match status" value="1"/>
</dbReference>
<dbReference type="Pfam" id="PF01555">
    <property type="entry name" value="N6_N4_Mtase"/>
    <property type="match status" value="1"/>
</dbReference>
<dbReference type="InterPro" id="IPR002941">
    <property type="entry name" value="DNA_methylase_N4/N6"/>
</dbReference>
<proteinExistence type="inferred from homology"/>
<evidence type="ECO:0000259" key="6">
    <source>
        <dbReference type="Pfam" id="PF22722"/>
    </source>
</evidence>
<feature type="region of interest" description="Disordered" evidence="4">
    <location>
        <begin position="488"/>
        <end position="557"/>
    </location>
</feature>
<evidence type="ECO:0000313" key="8">
    <source>
        <dbReference type="Proteomes" id="UP000019678"/>
    </source>
</evidence>
<feature type="domain" description="DNA methylase N-4/N-6" evidence="5">
    <location>
        <begin position="36"/>
        <end position="310"/>
    </location>
</feature>
<sequence>MTGKRVPGGQDRARQGTLYYGDNLDVLRQHVPDASVDLVYLDPPFQSGKNYNIIFESREGAKAAAQIQAFEDTWTWGLESEAAYREIVDRGDQLAITTRSLRQFLGESDIMAYLCMMSLRLVELRRVLKPTGSLYLHCDPTASHYLKVLLDALFGPACFRNEVIWRYRRWPTVARQFQKMHDVLLFYSKGANGEQKFNTLHGYESLAPSTLKTFGTKKQRADFSSGHRKPGVVDEETLGPPLSDTWEVGVIAPVAKERLGYPTQKPEALLERVVRASSDEGDVVLDPFCGCGTAVAVAQRLGRRWIGIDITYLAIGLVKHRLISSFGAGAAFAVVGEPSSVEDARQLAADNPHQFELWILGQVGARPAEKKRGPDRGIDGRLFFQDDPGRDGKTKQIVISVKAGKVMPVHVRELRGVLAREEAEIGVLLTMHPPTREMVKEAATAGFHASPWGRHPRIQILTVAQLLAGQGIDYPAPRSSNVTVKRAPAAARPRGETLPLPGFEASPVAGNDADVETAPEPTLPMPGVVAAKPRGPRKLAKTRPITAAGPAIAKRGR</sequence>
<keyword evidence="8" id="KW-1185">Reference proteome</keyword>
<reference evidence="7 8" key="1">
    <citation type="submission" date="2013-05" db="EMBL/GenBank/DDBJ databases">
        <title>Genome assembly of Chondromyces apiculatus DSM 436.</title>
        <authorList>
            <person name="Sharma G."/>
            <person name="Khatri I."/>
            <person name="Kaur C."/>
            <person name="Mayilraj S."/>
            <person name="Subramanian S."/>
        </authorList>
    </citation>
    <scope>NUCLEOTIDE SEQUENCE [LARGE SCALE GENOMIC DNA]</scope>
    <source>
        <strain evidence="7 8">DSM 436</strain>
    </source>
</reference>
<evidence type="ECO:0000256" key="4">
    <source>
        <dbReference type="SAM" id="MobiDB-lite"/>
    </source>
</evidence>
<dbReference type="SUPFAM" id="SSF53335">
    <property type="entry name" value="S-adenosyl-L-methionine-dependent methyltransferases"/>
    <property type="match status" value="1"/>
</dbReference>
<dbReference type="GO" id="GO:0032259">
    <property type="term" value="P:methylation"/>
    <property type="evidence" value="ECO:0007669"/>
    <property type="project" value="UniProtKB-KW"/>
</dbReference>
<dbReference type="GO" id="GO:0003677">
    <property type="term" value="F:DNA binding"/>
    <property type="evidence" value="ECO:0007669"/>
    <property type="project" value="InterPro"/>
</dbReference>
<dbReference type="EMBL" id="ASRX01000027">
    <property type="protein sequence ID" value="EYF05075.1"/>
    <property type="molecule type" value="Genomic_DNA"/>
</dbReference>
<organism evidence="7 8">
    <name type="scientific">Chondromyces apiculatus DSM 436</name>
    <dbReference type="NCBI Taxonomy" id="1192034"/>
    <lineage>
        <taxon>Bacteria</taxon>
        <taxon>Pseudomonadati</taxon>
        <taxon>Myxococcota</taxon>
        <taxon>Polyangia</taxon>
        <taxon>Polyangiales</taxon>
        <taxon>Polyangiaceae</taxon>
        <taxon>Chondromyces</taxon>
    </lineage>
</organism>
<dbReference type="PRINTS" id="PR00508">
    <property type="entry name" value="S21N4MTFRASE"/>
</dbReference>
<keyword evidence="2" id="KW-0489">Methyltransferase</keyword>
<accession>A0A017T8G1</accession>
<evidence type="ECO:0000256" key="2">
    <source>
        <dbReference type="ARBA" id="ARBA00022603"/>
    </source>
</evidence>
<dbReference type="OrthoDB" id="9800801at2"/>
<dbReference type="RefSeq" id="WP_052375491.1">
    <property type="nucleotide sequence ID" value="NZ_ASRX01000027.1"/>
</dbReference>
<dbReference type="AlphaFoldDB" id="A0A017T8G1"/>
<dbReference type="InterPro" id="IPR001091">
    <property type="entry name" value="RM_Methyltransferase"/>
</dbReference>
<comment type="similarity">
    <text evidence="1">Belongs to the N(4)/N(6)-methyltransferase family.</text>
</comment>
<dbReference type="Pfam" id="PF22722">
    <property type="entry name" value="NA-iREase1"/>
    <property type="match status" value="1"/>
</dbReference>
<dbReference type="STRING" id="1192034.CAP_3665"/>
<dbReference type="eggNOG" id="COG2189">
    <property type="taxonomic scope" value="Bacteria"/>
</dbReference>